<dbReference type="InterPro" id="IPR032675">
    <property type="entry name" value="LRR_dom_sf"/>
</dbReference>
<evidence type="ECO:0008006" key="4">
    <source>
        <dbReference type="Google" id="ProtNLM"/>
    </source>
</evidence>
<keyword evidence="1" id="KW-0175">Coiled coil</keyword>
<evidence type="ECO:0000313" key="2">
    <source>
        <dbReference type="EMBL" id="EWS71052.1"/>
    </source>
</evidence>
<dbReference type="AlphaFoldDB" id="W7WZM9"/>
<name>W7WZM9_TETTS</name>
<organism evidence="2 3">
    <name type="scientific">Tetrahymena thermophila (strain SB210)</name>
    <dbReference type="NCBI Taxonomy" id="312017"/>
    <lineage>
        <taxon>Eukaryota</taxon>
        <taxon>Sar</taxon>
        <taxon>Alveolata</taxon>
        <taxon>Ciliophora</taxon>
        <taxon>Intramacronucleata</taxon>
        <taxon>Oligohymenophorea</taxon>
        <taxon>Hymenostomatida</taxon>
        <taxon>Tetrahymenina</taxon>
        <taxon>Tetrahymenidae</taxon>
        <taxon>Tetrahymena</taxon>
    </lineage>
</organism>
<reference evidence="3" key="1">
    <citation type="journal article" date="2006" name="PLoS Biol.">
        <title>Macronuclear genome sequence of the ciliate Tetrahymena thermophila, a model eukaryote.</title>
        <authorList>
            <person name="Eisen J.A."/>
            <person name="Coyne R.S."/>
            <person name="Wu M."/>
            <person name="Wu D."/>
            <person name="Thiagarajan M."/>
            <person name="Wortman J.R."/>
            <person name="Badger J.H."/>
            <person name="Ren Q."/>
            <person name="Amedeo P."/>
            <person name="Jones K.M."/>
            <person name="Tallon L.J."/>
            <person name="Delcher A.L."/>
            <person name="Salzberg S.L."/>
            <person name="Silva J.C."/>
            <person name="Haas B.J."/>
            <person name="Majoros W.H."/>
            <person name="Farzad M."/>
            <person name="Carlton J.M."/>
            <person name="Smith R.K. Jr."/>
            <person name="Garg J."/>
            <person name="Pearlman R.E."/>
            <person name="Karrer K.M."/>
            <person name="Sun L."/>
            <person name="Manning G."/>
            <person name="Elde N.C."/>
            <person name="Turkewitz A.P."/>
            <person name="Asai D.J."/>
            <person name="Wilkes D.E."/>
            <person name="Wang Y."/>
            <person name="Cai H."/>
            <person name="Collins K."/>
            <person name="Stewart B.A."/>
            <person name="Lee S.R."/>
            <person name="Wilamowska K."/>
            <person name="Weinberg Z."/>
            <person name="Ruzzo W.L."/>
            <person name="Wloga D."/>
            <person name="Gaertig J."/>
            <person name="Frankel J."/>
            <person name="Tsao C.-C."/>
            <person name="Gorovsky M.A."/>
            <person name="Keeling P.J."/>
            <person name="Waller R.F."/>
            <person name="Patron N.J."/>
            <person name="Cherry J.M."/>
            <person name="Stover N.A."/>
            <person name="Krieger C.J."/>
            <person name="del Toro C."/>
            <person name="Ryder H.F."/>
            <person name="Williamson S.C."/>
            <person name="Barbeau R.A."/>
            <person name="Hamilton E.P."/>
            <person name="Orias E."/>
        </authorList>
    </citation>
    <scope>NUCLEOTIDE SEQUENCE [LARGE SCALE GENOMIC DNA]</scope>
    <source>
        <strain evidence="3">SB210</strain>
    </source>
</reference>
<sequence>MISGRIIKKEEATQKIIYQRVSQKLLSQKLDQQPNQNVIAFKNSQFKENDSNLATASNLVSTKSAINQDSLKQSNVQSLNNKNGKNQQQQNERRVTLQLINNGKQFNRKSQSIQMINKQSNKLDSQQKNVNQKNDLNQEEHILNEIDEKEKSLWKQMINETIMSQLNQIQQNNILNMNFIDINESFAQGGMVLQENLNAYKDLINYLQLSLPKRSISEITMLDMQYSYLNMKSLRYLESYLSRQNYLIKIEFSFKWCKINPKKIDIIACSLLYRQRLCILKLDLSCNEMGSKGFSLLFERLCEYPHLLHFEGDFTMNDIKGEGLSLSAKYFKRMKNLEVLSLNLKLNEIDDKGFTNFSNALRNMIQLKYLDLQLQTNQISSQGVTTLTQSLCSLQGLLFLALNLYDNKIPKEKFEYFAKREILQEIIEFQIFQ</sequence>
<protein>
    <recommendedName>
        <fullName evidence="4">Kinase domain protein</fullName>
    </recommendedName>
</protein>
<evidence type="ECO:0000256" key="1">
    <source>
        <dbReference type="SAM" id="Coils"/>
    </source>
</evidence>
<dbReference type="RefSeq" id="XP_012656418.1">
    <property type="nucleotide sequence ID" value="XM_012800964.1"/>
</dbReference>
<dbReference type="KEGG" id="tet:TTHERM_001055649"/>
<dbReference type="Pfam" id="PF13516">
    <property type="entry name" value="LRR_6"/>
    <property type="match status" value="2"/>
</dbReference>
<keyword evidence="3" id="KW-1185">Reference proteome</keyword>
<dbReference type="InterPro" id="IPR001611">
    <property type="entry name" value="Leu-rich_rpt"/>
</dbReference>
<proteinExistence type="predicted"/>
<gene>
    <name evidence="2" type="ORF">TTHERM_001055649</name>
</gene>
<dbReference type="GeneID" id="24441586"/>
<dbReference type="Proteomes" id="UP000009168">
    <property type="component" value="Unassembled WGS sequence"/>
</dbReference>
<accession>W7WZM9</accession>
<dbReference type="InParanoid" id="W7WZM9"/>
<dbReference type="EMBL" id="GG662241">
    <property type="protein sequence ID" value="EWS71052.1"/>
    <property type="molecule type" value="Genomic_DNA"/>
</dbReference>
<feature type="coiled-coil region" evidence="1">
    <location>
        <begin position="116"/>
        <end position="149"/>
    </location>
</feature>
<dbReference type="Gene3D" id="3.80.10.10">
    <property type="entry name" value="Ribonuclease Inhibitor"/>
    <property type="match status" value="1"/>
</dbReference>
<evidence type="ECO:0000313" key="3">
    <source>
        <dbReference type="Proteomes" id="UP000009168"/>
    </source>
</evidence>
<dbReference type="SUPFAM" id="SSF52047">
    <property type="entry name" value="RNI-like"/>
    <property type="match status" value="1"/>
</dbReference>